<evidence type="ECO:0000313" key="2">
    <source>
        <dbReference type="WBParaSite" id="SVE_1807100.1"/>
    </source>
</evidence>
<dbReference type="AlphaFoldDB" id="A0A0K0G039"/>
<organism evidence="1 2">
    <name type="scientific">Strongyloides venezuelensis</name>
    <name type="common">Threadworm</name>
    <dbReference type="NCBI Taxonomy" id="75913"/>
    <lineage>
        <taxon>Eukaryota</taxon>
        <taxon>Metazoa</taxon>
        <taxon>Ecdysozoa</taxon>
        <taxon>Nematoda</taxon>
        <taxon>Chromadorea</taxon>
        <taxon>Rhabditida</taxon>
        <taxon>Tylenchina</taxon>
        <taxon>Panagrolaimomorpha</taxon>
        <taxon>Strongyloidoidea</taxon>
        <taxon>Strongyloididae</taxon>
        <taxon>Strongyloides</taxon>
    </lineage>
</organism>
<dbReference type="Proteomes" id="UP000035680">
    <property type="component" value="Unassembled WGS sequence"/>
</dbReference>
<dbReference type="InterPro" id="IPR053729">
    <property type="entry name" value="MAD2L1BP_domain_sf"/>
</dbReference>
<dbReference type="STRING" id="75913.A0A0K0G039"/>
<protein>
    <submittedName>
        <fullName evidence="2">Uncharacterized protein</fullName>
    </submittedName>
</protein>
<keyword evidence="1" id="KW-1185">Reference proteome</keyword>
<reference evidence="1" key="1">
    <citation type="submission" date="2014-07" db="EMBL/GenBank/DDBJ databases">
        <authorList>
            <person name="Martin A.A"/>
            <person name="De Silva N."/>
        </authorList>
    </citation>
    <scope>NUCLEOTIDE SEQUENCE</scope>
</reference>
<name>A0A0K0G039_STRVS</name>
<dbReference type="WBParaSite" id="SVE_1807100.1">
    <property type="protein sequence ID" value="SVE_1807100.1"/>
    <property type="gene ID" value="SVE_1807100"/>
</dbReference>
<reference evidence="2" key="2">
    <citation type="submission" date="2015-08" db="UniProtKB">
        <authorList>
            <consortium name="WormBaseParasite"/>
        </authorList>
    </citation>
    <scope>IDENTIFICATION</scope>
</reference>
<sequence>MKISFGGECFCIHAISQIIDIFVQCYIFGKGFVSEPVGKILIDGNEKEYPKFLELYLKFQKMLVSIFKSKNIGIIRNFYLIIGTNVYKPEEVIKIPLNCCSLHSGVEGKCSDENCGPFNDKNQRYLYREFVRQFDILCNDKIKKSSKIFVYIDTEEELKTFSNDIEESDELECLESDGVCKVSEFMFENSCNGEAKECGILKNPVYYRWQEYFSFEG</sequence>
<evidence type="ECO:0000313" key="1">
    <source>
        <dbReference type="Proteomes" id="UP000035680"/>
    </source>
</evidence>
<dbReference type="Gene3D" id="3.30.900.20">
    <property type="match status" value="1"/>
</dbReference>
<proteinExistence type="predicted"/>
<accession>A0A0K0G039</accession>